<keyword evidence="7" id="KW-0472">Membrane</keyword>
<dbReference type="AlphaFoldDB" id="A0AAV2QRV3"/>
<dbReference type="Proteomes" id="UP001497623">
    <property type="component" value="Unassembled WGS sequence"/>
</dbReference>
<keyword evidence="4" id="KW-0812">Transmembrane</keyword>
<comment type="similarity">
    <text evidence="8">Belongs to the TMEM147 family.</text>
</comment>
<dbReference type="GO" id="GO:0005886">
    <property type="term" value="C:plasma membrane"/>
    <property type="evidence" value="ECO:0007669"/>
    <property type="project" value="UniProtKB-SubCell"/>
</dbReference>
<accession>A0AAV2QRV3</accession>
<dbReference type="GO" id="GO:0005789">
    <property type="term" value="C:endoplasmic reticulum membrane"/>
    <property type="evidence" value="ECO:0007669"/>
    <property type="project" value="UniProtKB-SubCell"/>
</dbReference>
<keyword evidence="12" id="KW-1185">Reference proteome</keyword>
<dbReference type="Pfam" id="PF09767">
    <property type="entry name" value="DUF2053"/>
    <property type="match status" value="1"/>
</dbReference>
<dbReference type="EMBL" id="CAXKWB010008933">
    <property type="protein sequence ID" value="CAL4093098.1"/>
    <property type="molecule type" value="Genomic_DNA"/>
</dbReference>
<feature type="non-terminal residue" evidence="11">
    <location>
        <position position="226"/>
    </location>
</feature>
<comment type="caution">
    <text evidence="11">The sequence shown here is derived from an EMBL/GenBank/DDBJ whole genome shotgun (WGS) entry which is preliminary data.</text>
</comment>
<comment type="subcellular location">
    <subcellularLocation>
        <location evidence="2">Cell membrane</location>
        <topology evidence="2">Multi-pass membrane protein</topology>
    </subcellularLocation>
    <subcellularLocation>
        <location evidence="1">Endoplasmic reticulum membrane</location>
        <topology evidence="1">Multi-pass membrane protein</topology>
    </subcellularLocation>
</comment>
<evidence type="ECO:0000256" key="4">
    <source>
        <dbReference type="ARBA" id="ARBA00022692"/>
    </source>
</evidence>
<name>A0AAV2QRV3_MEGNR</name>
<keyword evidence="3" id="KW-1003">Cell membrane</keyword>
<evidence type="ECO:0000256" key="3">
    <source>
        <dbReference type="ARBA" id="ARBA00022475"/>
    </source>
</evidence>
<protein>
    <recommendedName>
        <fullName evidence="9">BOS complex subunit TMEM147</fullName>
    </recommendedName>
    <alternativeName>
        <fullName evidence="10">Transmembrane protein 147</fullName>
    </alternativeName>
</protein>
<evidence type="ECO:0000313" key="11">
    <source>
        <dbReference type="EMBL" id="CAL4093098.1"/>
    </source>
</evidence>
<gene>
    <name evidence="11" type="ORF">MNOR_LOCUS14725</name>
</gene>
<evidence type="ECO:0000256" key="8">
    <source>
        <dbReference type="ARBA" id="ARBA00034739"/>
    </source>
</evidence>
<keyword evidence="5" id="KW-0256">Endoplasmic reticulum</keyword>
<dbReference type="InterPro" id="IPR019164">
    <property type="entry name" value="TMEM147"/>
</dbReference>
<dbReference type="PANTHER" id="PTHR12869:SF0">
    <property type="entry name" value="BOS COMPLEX SUBUNIT TMEM147"/>
    <property type="match status" value="1"/>
</dbReference>
<sequence>MTFFHFGNCIALAYGPYFLTYKYSGMPEYGAFWKCVQVGGMYMMTQLCKMLLLATFFPMSETDNPIEHTSLMNEFVKASVDFGDIIGLSMVMNRVPGSGHIKVLITGFGKCTFSRMPFRIKARGASFSGKSVKITVFTAMATAKNINMLPIMLWLIRSRSNGLLKISSGQRPLKMYYGLWPQCYIGVLSDEPSGLAVLATTATPTLCTALIGTHIFITHNTLTRAH</sequence>
<keyword evidence="6" id="KW-1133">Transmembrane helix</keyword>
<organism evidence="11 12">
    <name type="scientific">Meganyctiphanes norvegica</name>
    <name type="common">Northern krill</name>
    <name type="synonym">Thysanopoda norvegica</name>
    <dbReference type="NCBI Taxonomy" id="48144"/>
    <lineage>
        <taxon>Eukaryota</taxon>
        <taxon>Metazoa</taxon>
        <taxon>Ecdysozoa</taxon>
        <taxon>Arthropoda</taxon>
        <taxon>Crustacea</taxon>
        <taxon>Multicrustacea</taxon>
        <taxon>Malacostraca</taxon>
        <taxon>Eumalacostraca</taxon>
        <taxon>Eucarida</taxon>
        <taxon>Euphausiacea</taxon>
        <taxon>Euphausiidae</taxon>
        <taxon>Meganyctiphanes</taxon>
    </lineage>
</organism>
<evidence type="ECO:0000256" key="1">
    <source>
        <dbReference type="ARBA" id="ARBA00004477"/>
    </source>
</evidence>
<evidence type="ECO:0000256" key="5">
    <source>
        <dbReference type="ARBA" id="ARBA00022824"/>
    </source>
</evidence>
<reference evidence="11 12" key="1">
    <citation type="submission" date="2024-05" db="EMBL/GenBank/DDBJ databases">
        <authorList>
            <person name="Wallberg A."/>
        </authorList>
    </citation>
    <scope>NUCLEOTIDE SEQUENCE [LARGE SCALE GENOMIC DNA]</scope>
</reference>
<evidence type="ECO:0000256" key="7">
    <source>
        <dbReference type="ARBA" id="ARBA00023136"/>
    </source>
</evidence>
<evidence type="ECO:0000256" key="2">
    <source>
        <dbReference type="ARBA" id="ARBA00004651"/>
    </source>
</evidence>
<evidence type="ECO:0000313" key="12">
    <source>
        <dbReference type="Proteomes" id="UP001497623"/>
    </source>
</evidence>
<evidence type="ECO:0000256" key="9">
    <source>
        <dbReference type="ARBA" id="ARBA00034846"/>
    </source>
</evidence>
<dbReference type="PANTHER" id="PTHR12869">
    <property type="entry name" value="SMALL SEVEN TRANSMEMBRANE DOMAIN-CONTAINING PROTEIN"/>
    <property type="match status" value="1"/>
</dbReference>
<evidence type="ECO:0000256" key="6">
    <source>
        <dbReference type="ARBA" id="ARBA00022989"/>
    </source>
</evidence>
<evidence type="ECO:0000256" key="10">
    <source>
        <dbReference type="ARBA" id="ARBA00034899"/>
    </source>
</evidence>
<proteinExistence type="inferred from homology"/>